<evidence type="ECO:0000313" key="1">
    <source>
        <dbReference type="EMBL" id="QBK92083.1"/>
    </source>
</evidence>
<sequence length="61" mass="7615">MMEEIRYKLAFYQYQHRIILYPEDADMDISAHLEEHYRRDFSHPITVLLHIEIPEELRKRN</sequence>
<name>A0A481Z856_9VIRU</name>
<proteinExistence type="predicted"/>
<organism evidence="1">
    <name type="scientific">Pithovirus LCPAC304</name>
    <dbReference type="NCBI Taxonomy" id="2506594"/>
    <lineage>
        <taxon>Viruses</taxon>
        <taxon>Pithoviruses</taxon>
    </lineage>
</organism>
<protein>
    <submittedName>
        <fullName evidence="1">Uncharacterized protein</fullName>
    </submittedName>
</protein>
<accession>A0A481Z856</accession>
<gene>
    <name evidence="1" type="ORF">LCPAC304_04300</name>
</gene>
<dbReference type="EMBL" id="MK500567">
    <property type="protein sequence ID" value="QBK92083.1"/>
    <property type="molecule type" value="Genomic_DNA"/>
</dbReference>
<reference evidence="1" key="1">
    <citation type="journal article" date="2019" name="MBio">
        <title>Virus Genomes from Deep Sea Sediments Expand the Ocean Megavirome and Support Independent Origins of Viral Gigantism.</title>
        <authorList>
            <person name="Backstrom D."/>
            <person name="Yutin N."/>
            <person name="Jorgensen S.L."/>
            <person name="Dharamshi J."/>
            <person name="Homa F."/>
            <person name="Zaremba-Niedwiedzka K."/>
            <person name="Spang A."/>
            <person name="Wolf Y.I."/>
            <person name="Koonin E.V."/>
            <person name="Ettema T.J."/>
        </authorList>
    </citation>
    <scope>NUCLEOTIDE SEQUENCE</scope>
</reference>